<protein>
    <submittedName>
        <fullName evidence="3">DUF305 domain-containing protein</fullName>
    </submittedName>
</protein>
<feature type="compositionally biased region" description="Basic and acidic residues" evidence="1">
    <location>
        <begin position="160"/>
        <end position="194"/>
    </location>
</feature>
<dbReference type="EMBL" id="JAAWWP010000011">
    <property type="protein sequence ID" value="NKI43204.1"/>
    <property type="molecule type" value="Genomic_DNA"/>
</dbReference>
<feature type="region of interest" description="Disordered" evidence="1">
    <location>
        <begin position="63"/>
        <end position="88"/>
    </location>
</feature>
<dbReference type="Proteomes" id="UP000772196">
    <property type="component" value="Unassembled WGS sequence"/>
</dbReference>
<evidence type="ECO:0000313" key="3">
    <source>
        <dbReference type="EMBL" id="NKI43204.1"/>
    </source>
</evidence>
<dbReference type="PANTHER" id="PTHR36933">
    <property type="entry name" value="SLL0788 PROTEIN"/>
    <property type="match status" value="1"/>
</dbReference>
<gene>
    <name evidence="3" type="ORF">HFV08_18560</name>
</gene>
<dbReference type="Pfam" id="PF03713">
    <property type="entry name" value="DUF305"/>
    <property type="match status" value="1"/>
</dbReference>
<dbReference type="InterPro" id="IPR005183">
    <property type="entry name" value="DUF305_CopM-like"/>
</dbReference>
<feature type="region of interest" description="Disordered" evidence="1">
    <location>
        <begin position="145"/>
        <end position="194"/>
    </location>
</feature>
<sequence length="272" mass="28191">MSTSRSTTGALSAAKSSKRNASSRPRTRIRTRARGPVVRRTAGVAVAVTAALLLAACGGGENGAGGHSGHGGSRTARPSAGSSEGAPSAADVAFAQQMIPHHRQALEMSRLATTRAASPQVKRLAERIEKGQEPEIRTMSGWLRSWDEPVPPAEGDDAGGMDHDGGDHSGSDHDGMDHDGMDHNGSDTSGHGDHGGMPGMMTGAELKKLAAVSGKAFDTAFLELMVEHHQGAVRMARTERAKGAYGPAKEMAAEVITAQSAEIEEMKGLLGD</sequence>
<dbReference type="RefSeq" id="WP_168540860.1">
    <property type="nucleotide sequence ID" value="NZ_JAAWWP010000011.1"/>
</dbReference>
<feature type="compositionally biased region" description="Low complexity" evidence="1">
    <location>
        <begin position="73"/>
        <end position="88"/>
    </location>
</feature>
<keyword evidence="4" id="KW-1185">Reference proteome</keyword>
<evidence type="ECO:0000256" key="1">
    <source>
        <dbReference type="SAM" id="MobiDB-lite"/>
    </source>
</evidence>
<reference evidence="3 4" key="1">
    <citation type="submission" date="2020-04" db="EMBL/GenBank/DDBJ databases">
        <title>Phylogenetic Diversity and Antibacterial Activity against Ralstonia solanacearum of Endophytic Actinomycete Isolated from Moss.</title>
        <authorList>
            <person name="Zhuang X."/>
        </authorList>
    </citation>
    <scope>NUCLEOTIDE SEQUENCE [LARGE SCALE GENOMIC DNA]</scope>
    <source>
        <strain evidence="3 4">LD120</strain>
    </source>
</reference>
<dbReference type="Gene3D" id="1.20.1260.10">
    <property type="match status" value="1"/>
</dbReference>
<dbReference type="PANTHER" id="PTHR36933:SF1">
    <property type="entry name" value="SLL0788 PROTEIN"/>
    <property type="match status" value="1"/>
</dbReference>
<dbReference type="InterPro" id="IPR012347">
    <property type="entry name" value="Ferritin-like"/>
</dbReference>
<feature type="compositionally biased region" description="Low complexity" evidence="1">
    <location>
        <begin position="10"/>
        <end position="24"/>
    </location>
</feature>
<feature type="region of interest" description="Disordered" evidence="1">
    <location>
        <begin position="1"/>
        <end position="35"/>
    </location>
</feature>
<evidence type="ECO:0000313" key="4">
    <source>
        <dbReference type="Proteomes" id="UP000772196"/>
    </source>
</evidence>
<feature type="compositionally biased region" description="Gly residues" evidence="1">
    <location>
        <begin position="63"/>
        <end position="72"/>
    </location>
</feature>
<comment type="caution">
    <text evidence="3">The sequence shown here is derived from an EMBL/GenBank/DDBJ whole genome shotgun (WGS) entry which is preliminary data.</text>
</comment>
<organism evidence="3 4">
    <name type="scientific">Streptomyces physcomitrii</name>
    <dbReference type="NCBI Taxonomy" id="2724184"/>
    <lineage>
        <taxon>Bacteria</taxon>
        <taxon>Bacillati</taxon>
        <taxon>Actinomycetota</taxon>
        <taxon>Actinomycetes</taxon>
        <taxon>Kitasatosporales</taxon>
        <taxon>Streptomycetaceae</taxon>
        <taxon>Streptomyces</taxon>
    </lineage>
</organism>
<feature type="domain" description="DUF305" evidence="2">
    <location>
        <begin position="91"/>
        <end position="270"/>
    </location>
</feature>
<name>A0ABX1H7I5_9ACTN</name>
<accession>A0ABX1H7I5</accession>
<evidence type="ECO:0000259" key="2">
    <source>
        <dbReference type="Pfam" id="PF03713"/>
    </source>
</evidence>
<proteinExistence type="predicted"/>